<evidence type="ECO:0008006" key="4">
    <source>
        <dbReference type="Google" id="ProtNLM"/>
    </source>
</evidence>
<reference evidence="3" key="1">
    <citation type="submission" date="2017-01" db="EMBL/GenBank/DDBJ databases">
        <authorList>
            <person name="Varghese N."/>
            <person name="Submissions S."/>
        </authorList>
    </citation>
    <scope>NUCLEOTIDE SEQUENCE [LARGE SCALE GENOMIC DNA]</scope>
    <source>
        <strain evidence="3">DSM 18714</strain>
    </source>
</reference>
<evidence type="ECO:0000256" key="1">
    <source>
        <dbReference type="SAM" id="Phobius"/>
    </source>
</evidence>
<keyword evidence="3" id="KW-1185">Reference proteome</keyword>
<feature type="transmembrane region" description="Helical" evidence="1">
    <location>
        <begin position="38"/>
        <end position="57"/>
    </location>
</feature>
<keyword evidence="1" id="KW-0812">Transmembrane</keyword>
<proteinExistence type="predicted"/>
<evidence type="ECO:0000313" key="3">
    <source>
        <dbReference type="Proteomes" id="UP000186098"/>
    </source>
</evidence>
<evidence type="ECO:0000313" key="2">
    <source>
        <dbReference type="EMBL" id="SIS67953.1"/>
    </source>
</evidence>
<gene>
    <name evidence="2" type="ORF">SAMN05421795_102459</name>
</gene>
<protein>
    <recommendedName>
        <fullName evidence="4">Flp pilus assembly protein, pilin Flp</fullName>
    </recommendedName>
</protein>
<keyword evidence="1" id="KW-0472">Membrane</keyword>
<keyword evidence="1" id="KW-1133">Transmembrane helix</keyword>
<dbReference type="AlphaFoldDB" id="A0A1N7L270"/>
<dbReference type="EMBL" id="FTOM01000002">
    <property type="protein sequence ID" value="SIS67953.1"/>
    <property type="molecule type" value="Genomic_DNA"/>
</dbReference>
<organism evidence="2 3">
    <name type="scientific">Phaeovulum vinaykumarii</name>
    <dbReference type="NCBI Taxonomy" id="407234"/>
    <lineage>
        <taxon>Bacteria</taxon>
        <taxon>Pseudomonadati</taxon>
        <taxon>Pseudomonadota</taxon>
        <taxon>Alphaproteobacteria</taxon>
        <taxon>Rhodobacterales</taxon>
        <taxon>Paracoccaceae</taxon>
        <taxon>Phaeovulum</taxon>
    </lineage>
</organism>
<dbReference type="Proteomes" id="UP000186098">
    <property type="component" value="Unassembled WGS sequence"/>
</dbReference>
<accession>A0A1N7L270</accession>
<name>A0A1N7L270_9RHOB</name>
<dbReference type="STRING" id="407234.SAMN05421795_102459"/>
<sequence>MVRRPETGAHTRADMWRHAGRRAAAFRGAEDGAVTVDWVVLTAALLGLGVAVAGVLYPELGTVRNKVAAHMSTTSIDPTF</sequence>